<feature type="domain" description="CHK kinase-like" evidence="1">
    <location>
        <begin position="121"/>
        <end position="321"/>
    </location>
</feature>
<dbReference type="InterPro" id="IPR004119">
    <property type="entry name" value="EcKL"/>
</dbReference>
<comment type="caution">
    <text evidence="2">The sequence shown here is derived from an EMBL/GenBank/DDBJ whole genome shotgun (WGS) entry which is preliminary data.</text>
</comment>
<organism evidence="2 3">
    <name type="scientific">Photinus pyralis</name>
    <name type="common">Common eastern firefly</name>
    <name type="synonym">Lampyris pyralis</name>
    <dbReference type="NCBI Taxonomy" id="7054"/>
    <lineage>
        <taxon>Eukaryota</taxon>
        <taxon>Metazoa</taxon>
        <taxon>Ecdysozoa</taxon>
        <taxon>Arthropoda</taxon>
        <taxon>Hexapoda</taxon>
        <taxon>Insecta</taxon>
        <taxon>Pterygota</taxon>
        <taxon>Neoptera</taxon>
        <taxon>Endopterygota</taxon>
        <taxon>Coleoptera</taxon>
        <taxon>Polyphaga</taxon>
        <taxon>Elateriformia</taxon>
        <taxon>Elateroidea</taxon>
        <taxon>Lampyridae</taxon>
        <taxon>Lampyrinae</taxon>
        <taxon>Photinus</taxon>
    </lineage>
</organism>
<dbReference type="PANTHER" id="PTHR11012">
    <property type="entry name" value="PROTEIN KINASE-LIKE DOMAIN-CONTAINING"/>
    <property type="match status" value="1"/>
</dbReference>
<evidence type="ECO:0000313" key="3">
    <source>
        <dbReference type="Proteomes" id="UP000327044"/>
    </source>
</evidence>
<protein>
    <recommendedName>
        <fullName evidence="1">CHK kinase-like domain-containing protein</fullName>
    </recommendedName>
</protein>
<dbReference type="AlphaFoldDB" id="A0A5N4AJM1"/>
<gene>
    <name evidence="2" type="ORF">PPYR_08476</name>
</gene>
<reference evidence="2 3" key="1">
    <citation type="journal article" date="2018" name="Elife">
        <title>Firefly genomes illuminate parallel origins of bioluminescence in beetles.</title>
        <authorList>
            <person name="Fallon T.R."/>
            <person name="Lower S.E."/>
            <person name="Chang C.H."/>
            <person name="Bessho-Uehara M."/>
            <person name="Martin G.J."/>
            <person name="Bewick A.J."/>
            <person name="Behringer M."/>
            <person name="Debat H.J."/>
            <person name="Wong I."/>
            <person name="Day J.C."/>
            <person name="Suvorov A."/>
            <person name="Silva C.J."/>
            <person name="Stanger-Hall K.F."/>
            <person name="Hall D.W."/>
            <person name="Schmitz R.J."/>
            <person name="Nelson D.R."/>
            <person name="Lewis S.M."/>
            <person name="Shigenobu S."/>
            <person name="Bybee S.M."/>
            <person name="Larracuente A.M."/>
            <person name="Oba Y."/>
            <person name="Weng J.K."/>
        </authorList>
    </citation>
    <scope>NUCLEOTIDE SEQUENCE [LARGE SCALE GENOMIC DNA]</scope>
    <source>
        <strain evidence="2">1611_PpyrPB1</strain>
        <tissue evidence="2">Whole body</tissue>
    </source>
</reference>
<dbReference type="SUPFAM" id="SSF56112">
    <property type="entry name" value="Protein kinase-like (PK-like)"/>
    <property type="match status" value="1"/>
</dbReference>
<dbReference type="SMART" id="SM00587">
    <property type="entry name" value="CHK"/>
    <property type="match status" value="1"/>
</dbReference>
<dbReference type="Proteomes" id="UP000327044">
    <property type="component" value="Unassembled WGS sequence"/>
</dbReference>
<dbReference type="Gene3D" id="3.90.1200.10">
    <property type="match status" value="1"/>
</dbReference>
<dbReference type="OrthoDB" id="6334212at2759"/>
<dbReference type="InterPro" id="IPR011009">
    <property type="entry name" value="Kinase-like_dom_sf"/>
</dbReference>
<dbReference type="InterPro" id="IPR015897">
    <property type="entry name" value="CHK_kinase-like"/>
</dbReference>
<keyword evidence="3" id="KW-1185">Reference proteome</keyword>
<dbReference type="EMBL" id="VVIM01000006">
    <property type="protein sequence ID" value="KAB0797483.1"/>
    <property type="molecule type" value="Genomic_DNA"/>
</dbReference>
<evidence type="ECO:0000313" key="2">
    <source>
        <dbReference type="EMBL" id="KAB0797483.1"/>
    </source>
</evidence>
<evidence type="ECO:0000259" key="1">
    <source>
        <dbReference type="SMART" id="SM00587"/>
    </source>
</evidence>
<sequence>MDGVHKLLTHEDCTKIIQAKLGTNDVKVLSHRIKPFSDEVKGLMGQHYRVEIDYEEEISKTEQFFMKILNGSLKTLFDMCMSANAYEKEEFIYVTYLTELKKFNIELDCLPRCFLCRPYVTVLEDLSVKGYSEVPNDNMDLDTCKIALESIAKLHGSGILYEAYKTQVQGSRYRLIDNYPSVLRNVFLSKDDNIPKVWFRKSLEGVYELIRILPENHMKNEIYEAKLREYVSRLDVISASFDNHLCTVLHGDLWQNNFLFKYYDRKPCHNVLLDFQLIAYGPPSSDVLHFIFHNTRKSFRDVNMQILIDYYYECVKRYLCQHHFPDVPTKDQILLLTKDVQVLVKLLCLLDRAVTIIPCDVPASTFDNDEEFRKYLFDERATYLVNSYRADDAFREIIEEDLLELRNLLCSGC</sequence>
<proteinExistence type="predicted"/>
<accession>A0A5N4AJM1</accession>
<name>A0A5N4AJM1_PHOPY</name>
<dbReference type="InParanoid" id="A0A5N4AJM1"/>
<dbReference type="Pfam" id="PF02958">
    <property type="entry name" value="EcKL"/>
    <property type="match status" value="1"/>
</dbReference>
<dbReference type="PANTHER" id="PTHR11012:SF48">
    <property type="entry name" value="CHK KINASE-LIKE DOMAIN-CONTAINING PROTEIN-RELATED"/>
    <property type="match status" value="1"/>
</dbReference>